<sequence length="363" mass="40755">MDTRIYWFVAVFSYIVQTKCLAHLQSLAQDHEKPESEHQSLAVFLAFIYFVPWLLLAPCLRLLSYFDTRPASPVLRALDSEMLPAMSSLRKNDLFSRLSYVIKLSTLALLVLVAVFTYMSSLSLTPAFDVSLIQNTSIFEITTLLYGVCGLARRKNVFRNFCVMMVALVGILLVSYTKATCDLLAGKYSVNQKTGELNDPFLFDRLKSALLCGLGALTLGPVAVLWNRWFDYSDRTTFSHQCVHLTLIASLCMAGLLPFLPSALSSLAKGPTGRAFWLEILATLLFGTFPHLISVLQLHRYTQPAYCTTVNLGAIIFMGISDWICEPTQTTIVRWEVIGYIMLSLSCVVLSVTYYDRKRISKV</sequence>
<dbReference type="Proteomes" id="UP000019375">
    <property type="component" value="Unassembled WGS sequence"/>
</dbReference>
<feature type="transmembrane region" description="Helical" evidence="1">
    <location>
        <begin position="158"/>
        <end position="176"/>
    </location>
</feature>
<name>A0A8J2T6S4_ZYGB2</name>
<evidence type="ECO:0000256" key="1">
    <source>
        <dbReference type="SAM" id="Phobius"/>
    </source>
</evidence>
<protein>
    <submittedName>
        <fullName evidence="2">ZYBA0S03-07954g1_1</fullName>
    </submittedName>
</protein>
<dbReference type="InterPro" id="IPR031581">
    <property type="entry name" value="Csg2"/>
</dbReference>
<feature type="transmembrane region" description="Helical" evidence="1">
    <location>
        <begin position="41"/>
        <end position="63"/>
    </location>
</feature>
<dbReference type="GO" id="GO:0005789">
    <property type="term" value="C:endoplasmic reticulum membrane"/>
    <property type="evidence" value="ECO:0007669"/>
    <property type="project" value="InterPro"/>
</dbReference>
<dbReference type="GO" id="GO:0030234">
    <property type="term" value="F:enzyme regulator activity"/>
    <property type="evidence" value="ECO:0007669"/>
    <property type="project" value="InterPro"/>
</dbReference>
<evidence type="ECO:0000313" key="2">
    <source>
        <dbReference type="EMBL" id="CDF89048.1"/>
    </source>
</evidence>
<keyword evidence="1" id="KW-0472">Membrane</keyword>
<gene>
    <name evidence="2" type="ORF">BN860_07954g</name>
</gene>
<dbReference type="Pfam" id="PF16965">
    <property type="entry name" value="CSG2"/>
    <property type="match status" value="1"/>
</dbReference>
<accession>A0A8J2T6S4</accession>
<feature type="transmembrane region" description="Helical" evidence="1">
    <location>
        <begin position="208"/>
        <end position="230"/>
    </location>
</feature>
<feature type="transmembrane region" description="Helical" evidence="1">
    <location>
        <begin position="337"/>
        <end position="355"/>
    </location>
</feature>
<dbReference type="EMBL" id="HG316456">
    <property type="protein sequence ID" value="CDF89048.1"/>
    <property type="molecule type" value="Genomic_DNA"/>
</dbReference>
<reference evidence="3" key="1">
    <citation type="journal article" date="2013" name="Genome Announc.">
        <title>Genome sequence of the food spoilage yeast Zygosaccharomyces bailii CLIB 213(T).</title>
        <authorList>
            <person name="Galeote V."/>
            <person name="Bigey F."/>
            <person name="Devillers H."/>
            <person name="Neuveglise C."/>
            <person name="Dequin S."/>
        </authorList>
    </citation>
    <scope>NUCLEOTIDE SEQUENCE [LARGE SCALE GENOMIC DNA]</scope>
    <source>
        <strain evidence="3">CLIB 213 / ATCC 58445 / CBS 680 / CCRC 21525 / NBRC 1098 / NCYC 1416 / NRRL Y-2227</strain>
    </source>
</reference>
<feature type="transmembrane region" description="Helical" evidence="1">
    <location>
        <begin position="275"/>
        <end position="293"/>
    </location>
</feature>
<evidence type="ECO:0000313" key="3">
    <source>
        <dbReference type="Proteomes" id="UP000019375"/>
    </source>
</evidence>
<keyword evidence="1" id="KW-0812">Transmembrane</keyword>
<feature type="transmembrane region" description="Helical" evidence="1">
    <location>
        <begin position="242"/>
        <end position="263"/>
    </location>
</feature>
<feature type="transmembrane region" description="Helical" evidence="1">
    <location>
        <begin position="132"/>
        <end position="151"/>
    </location>
</feature>
<feature type="transmembrane region" description="Helical" evidence="1">
    <location>
        <begin position="305"/>
        <end position="325"/>
    </location>
</feature>
<feature type="transmembrane region" description="Helical" evidence="1">
    <location>
        <begin position="100"/>
        <end position="120"/>
    </location>
</feature>
<dbReference type="OrthoDB" id="4069151at2759"/>
<dbReference type="AlphaFoldDB" id="A0A8J2T6S4"/>
<proteinExistence type="predicted"/>
<organism evidence="2 3">
    <name type="scientific">Zygosaccharomyces bailii (strain CLIB 213 / ATCC 58445 / CBS 680 / BCRC 21525 / NBRC 1098 / NCYC 1416 / NRRL Y-2227)</name>
    <dbReference type="NCBI Taxonomy" id="1333698"/>
    <lineage>
        <taxon>Eukaryota</taxon>
        <taxon>Fungi</taxon>
        <taxon>Dikarya</taxon>
        <taxon>Ascomycota</taxon>
        <taxon>Saccharomycotina</taxon>
        <taxon>Saccharomycetes</taxon>
        <taxon>Saccharomycetales</taxon>
        <taxon>Saccharomycetaceae</taxon>
        <taxon>Zygosaccharomyces</taxon>
    </lineage>
</organism>
<dbReference type="GO" id="GO:0006874">
    <property type="term" value="P:intracellular calcium ion homeostasis"/>
    <property type="evidence" value="ECO:0007669"/>
    <property type="project" value="InterPro"/>
</dbReference>
<keyword evidence="3" id="KW-1185">Reference proteome</keyword>
<keyword evidence="1" id="KW-1133">Transmembrane helix</keyword>